<dbReference type="InterPro" id="IPR016181">
    <property type="entry name" value="Acyl_CoA_acyltransferase"/>
</dbReference>
<comment type="caution">
    <text evidence="1">The sequence shown here is derived from an EMBL/GenBank/DDBJ whole genome shotgun (WGS) entry which is preliminary data.</text>
</comment>
<reference evidence="1 2" key="1">
    <citation type="submission" date="2016-11" db="EMBL/GenBank/DDBJ databases">
        <authorList>
            <person name="Varghese N."/>
            <person name="Submissions S."/>
        </authorList>
    </citation>
    <scope>NUCLEOTIDE SEQUENCE [LARGE SCALE GENOMIC DNA]</scope>
    <source>
        <strain evidence="1 2">DSM 17919</strain>
    </source>
</reference>
<organism evidence="1 2">
    <name type="scientific">Halodesulfovibrio aestuarii</name>
    <dbReference type="NCBI Taxonomy" id="126333"/>
    <lineage>
        <taxon>Bacteria</taxon>
        <taxon>Pseudomonadati</taxon>
        <taxon>Thermodesulfobacteriota</taxon>
        <taxon>Desulfovibrionia</taxon>
        <taxon>Desulfovibrionales</taxon>
        <taxon>Desulfovibrionaceae</taxon>
        <taxon>Halodesulfovibrio</taxon>
    </lineage>
</organism>
<dbReference type="Proteomes" id="UP000184001">
    <property type="component" value="Unassembled WGS sequence"/>
</dbReference>
<dbReference type="SUPFAM" id="SSF55729">
    <property type="entry name" value="Acyl-CoA N-acyltransferases (Nat)"/>
    <property type="match status" value="1"/>
</dbReference>
<protein>
    <submittedName>
        <fullName evidence="1">Uncharacterized protein</fullName>
    </submittedName>
</protein>
<name>A0A8G2FBS5_9BACT</name>
<proteinExistence type="predicted"/>
<dbReference type="EMBL" id="FQZR01000006">
    <property type="protein sequence ID" value="SHJ50132.1"/>
    <property type="molecule type" value="Genomic_DNA"/>
</dbReference>
<evidence type="ECO:0000313" key="2">
    <source>
        <dbReference type="Proteomes" id="UP000184001"/>
    </source>
</evidence>
<accession>A0A8G2FBS5</accession>
<evidence type="ECO:0000313" key="1">
    <source>
        <dbReference type="EMBL" id="SHJ50132.1"/>
    </source>
</evidence>
<sequence>MPNVSSVLSCKYEIRAHIPHHTSCLTEQELETIWQTLCKEGKKEIVFYDGEINKKSDFIQFMQDDMNYVYAAYEGGELLALVWLNNFLGRCGMIHFTMFYNSKGKEYDIASFLLNFLLFSKSEGKFCFDALYGLTPRVYRHALHFIEKLGFRLVTEMPSSVFFQKKKKKCLKSAVFSIVRREYLKMLK</sequence>
<dbReference type="Gene3D" id="3.40.630.30">
    <property type="match status" value="1"/>
</dbReference>
<dbReference type="AlphaFoldDB" id="A0A8G2FBS5"/>
<dbReference type="RefSeq" id="WP_019999839.1">
    <property type="nucleotide sequence ID" value="NZ_CP192219.1"/>
</dbReference>
<gene>
    <name evidence="1" type="ORF">SAMN05660830_02607</name>
</gene>